<dbReference type="InterPro" id="IPR003675">
    <property type="entry name" value="Rce1/LyrA-like_dom"/>
</dbReference>
<keyword evidence="4" id="KW-1185">Reference proteome</keyword>
<feature type="transmembrane region" description="Helical" evidence="1">
    <location>
        <begin position="39"/>
        <end position="59"/>
    </location>
</feature>
<dbReference type="Proteomes" id="UP000015462">
    <property type="component" value="Unassembled WGS sequence"/>
</dbReference>
<dbReference type="PANTHER" id="PTHR39430">
    <property type="entry name" value="MEMBRANE-ASSOCIATED PROTEASE-RELATED"/>
    <property type="match status" value="1"/>
</dbReference>
<accession>A0AB33Z3M6</accession>
<keyword evidence="1" id="KW-1133">Transmembrane helix</keyword>
<feature type="domain" description="CAAX prenyl protease 2/Lysostaphin resistance protein A-like" evidence="2">
    <location>
        <begin position="113"/>
        <end position="232"/>
    </location>
</feature>
<evidence type="ECO:0000256" key="1">
    <source>
        <dbReference type="SAM" id="Phobius"/>
    </source>
</evidence>
<evidence type="ECO:0000313" key="3">
    <source>
        <dbReference type="EMBL" id="EPD13895.1"/>
    </source>
</evidence>
<feature type="transmembrane region" description="Helical" evidence="1">
    <location>
        <begin position="185"/>
        <end position="213"/>
    </location>
</feature>
<proteinExistence type="predicted"/>
<sequence length="288" mass="32670">MKATLFFVFYFLTASVLAALIAYPLFLAFGTNEYRFEKWVTRAALLFLILGLIPCFKFFKLSLNAIGHNNTYGNFFKKTSFGFISGLLILGVVVFTLIVLDIRVLSEDSQFTWKLVSKALLAGIVVALIEETLFRGLFFKLSQQWHNGFTAVVVSSFFYAILHFIKPIEHIDQNLLYIGTGFEVIVNAFKAVAFMPLDDFLALFVVGAFLALVRLQTRTLAYCIGLHASWVFLIKITKELTDHNPASSWTYLTGQYDGIIGILSFIWISVIIFAYLIYVIKPKYQPHS</sequence>
<dbReference type="RefSeq" id="WP_016389465.1">
    <property type="nucleotide sequence ID" value="NZ_KE646805.1"/>
</dbReference>
<dbReference type="Pfam" id="PF02517">
    <property type="entry name" value="Rce1-like"/>
    <property type="match status" value="1"/>
</dbReference>
<dbReference type="GO" id="GO:0004175">
    <property type="term" value="F:endopeptidase activity"/>
    <property type="evidence" value="ECO:0007669"/>
    <property type="project" value="UniProtKB-ARBA"/>
</dbReference>
<feature type="transmembrane region" description="Helical" evidence="1">
    <location>
        <begin position="7"/>
        <end position="27"/>
    </location>
</feature>
<keyword evidence="1" id="KW-0472">Membrane</keyword>
<dbReference type="GO" id="GO:0080120">
    <property type="term" value="P:CAAX-box protein maturation"/>
    <property type="evidence" value="ECO:0007669"/>
    <property type="project" value="UniProtKB-ARBA"/>
</dbReference>
<dbReference type="AlphaFoldDB" id="A0AB33Z3M6"/>
<keyword evidence="1" id="KW-0812">Transmembrane</keyword>
<reference evidence="3 4" key="1">
    <citation type="journal article" date="2013" name="Genome Announc.">
        <title>Genome Sequence of the Pyrene- and Fluoranthene-Degrading Bacterium Cycloclasticus sp. Strain PY97M.</title>
        <authorList>
            <person name="Cui Z."/>
            <person name="Xu G."/>
            <person name="Li Q."/>
            <person name="Gao W."/>
            <person name="Zheng L."/>
        </authorList>
    </citation>
    <scope>NUCLEOTIDE SEQUENCE [LARGE SCALE GENOMIC DNA]</scope>
    <source>
        <strain evidence="3 4">PY97M</strain>
    </source>
</reference>
<name>A0AB33Z3M6_9GAMM</name>
<dbReference type="EMBL" id="ASHL01000001">
    <property type="protein sequence ID" value="EPD13895.1"/>
    <property type="molecule type" value="Genomic_DNA"/>
</dbReference>
<protein>
    <submittedName>
        <fullName evidence="3">Abortive infection protein</fullName>
    </submittedName>
</protein>
<feature type="transmembrane region" description="Helical" evidence="1">
    <location>
        <begin position="145"/>
        <end position="165"/>
    </location>
</feature>
<feature type="transmembrane region" description="Helical" evidence="1">
    <location>
        <begin position="80"/>
        <end position="100"/>
    </location>
</feature>
<organism evidence="3 4">
    <name type="scientific">Cycloclasticus pugetii</name>
    <dbReference type="NCBI Taxonomy" id="34068"/>
    <lineage>
        <taxon>Bacteria</taxon>
        <taxon>Pseudomonadati</taxon>
        <taxon>Pseudomonadota</taxon>
        <taxon>Gammaproteobacteria</taxon>
        <taxon>Thiotrichales</taxon>
        <taxon>Piscirickettsiaceae</taxon>
        <taxon>Cycloclasticus</taxon>
    </lineage>
</organism>
<feature type="transmembrane region" description="Helical" evidence="1">
    <location>
        <begin position="120"/>
        <end position="138"/>
    </location>
</feature>
<comment type="caution">
    <text evidence="3">The sequence shown here is derived from an EMBL/GenBank/DDBJ whole genome shotgun (WGS) entry which is preliminary data.</text>
</comment>
<evidence type="ECO:0000259" key="2">
    <source>
        <dbReference type="Pfam" id="PF02517"/>
    </source>
</evidence>
<gene>
    <name evidence="3" type="ORF">L196_00310</name>
</gene>
<feature type="transmembrane region" description="Helical" evidence="1">
    <location>
        <begin position="220"/>
        <end position="238"/>
    </location>
</feature>
<evidence type="ECO:0000313" key="4">
    <source>
        <dbReference type="Proteomes" id="UP000015462"/>
    </source>
</evidence>
<dbReference type="PANTHER" id="PTHR39430:SF1">
    <property type="entry name" value="PROTEASE"/>
    <property type="match status" value="1"/>
</dbReference>
<feature type="transmembrane region" description="Helical" evidence="1">
    <location>
        <begin position="258"/>
        <end position="280"/>
    </location>
</feature>